<dbReference type="EMBL" id="LIXZ01000006">
    <property type="protein sequence ID" value="KPL59738.1"/>
    <property type="molecule type" value="Genomic_DNA"/>
</dbReference>
<evidence type="ECO:0000256" key="7">
    <source>
        <dbReference type="ARBA" id="ARBA00023136"/>
    </source>
</evidence>
<accession>A0A0N8GGX8</accession>
<evidence type="ECO:0000256" key="2">
    <source>
        <dbReference type="ARBA" id="ARBA00005540"/>
    </source>
</evidence>
<keyword evidence="4 8" id="KW-1003">Cell membrane</keyword>
<comment type="function">
    <text evidence="8">Probably a riboflavin-binding protein that interacts with the energy-coupling factor (ECF) ABC-transporter complex.</text>
</comment>
<dbReference type="GO" id="GO:0005886">
    <property type="term" value="C:plasma membrane"/>
    <property type="evidence" value="ECO:0007669"/>
    <property type="project" value="UniProtKB-SubCell"/>
</dbReference>
<comment type="caution">
    <text evidence="10">The sequence shown here is derived from an EMBL/GenBank/DDBJ whole genome shotgun (WGS) entry which is preliminary data.</text>
</comment>
<comment type="subcellular location">
    <subcellularLocation>
        <location evidence="1">Cell membrane</location>
        <topology evidence="1">Multi-pass membrane protein</topology>
    </subcellularLocation>
</comment>
<proteinExistence type="inferred from homology"/>
<dbReference type="Gene3D" id="1.10.1760.20">
    <property type="match status" value="1"/>
</dbReference>
<dbReference type="Pfam" id="PF12822">
    <property type="entry name" value="ECF_trnsprt"/>
    <property type="match status" value="1"/>
</dbReference>
<feature type="transmembrane region" description="Helical" evidence="9">
    <location>
        <begin position="80"/>
        <end position="100"/>
    </location>
</feature>
<keyword evidence="3 8" id="KW-0813">Transport</keyword>
<evidence type="ECO:0000256" key="8">
    <source>
        <dbReference type="PIRNR" id="PIRNR037778"/>
    </source>
</evidence>
<dbReference type="GO" id="GO:0032217">
    <property type="term" value="F:riboflavin transmembrane transporter activity"/>
    <property type="evidence" value="ECO:0007669"/>
    <property type="project" value="UniProtKB-UniRule"/>
</dbReference>
<dbReference type="AlphaFoldDB" id="A0A0N8GGX8"/>
<evidence type="ECO:0000256" key="5">
    <source>
        <dbReference type="ARBA" id="ARBA00022692"/>
    </source>
</evidence>
<dbReference type="InterPro" id="IPR025720">
    <property type="entry name" value="RibU"/>
</dbReference>
<evidence type="ECO:0000313" key="10">
    <source>
        <dbReference type="EMBL" id="KPL59738.1"/>
    </source>
</evidence>
<keyword evidence="7 8" id="KW-0472">Membrane</keyword>
<evidence type="ECO:0000256" key="4">
    <source>
        <dbReference type="ARBA" id="ARBA00022475"/>
    </source>
</evidence>
<feature type="transmembrane region" description="Helical" evidence="9">
    <location>
        <begin position="6"/>
        <end position="28"/>
    </location>
</feature>
<dbReference type="PATRIC" id="fig|218284.4.peg.3611"/>
<organism evidence="10 11">
    <name type="scientific">Rossellomorea vietnamensis</name>
    <dbReference type="NCBI Taxonomy" id="218284"/>
    <lineage>
        <taxon>Bacteria</taxon>
        <taxon>Bacillati</taxon>
        <taxon>Bacillota</taxon>
        <taxon>Bacilli</taxon>
        <taxon>Bacillales</taxon>
        <taxon>Bacillaceae</taxon>
        <taxon>Rossellomorea</taxon>
    </lineage>
</organism>
<reference evidence="10 11" key="1">
    <citation type="submission" date="2015-08" db="EMBL/GenBank/DDBJ databases">
        <title>Draft Genome Sequence of Bacillus vietnamensis UCD-SED5.</title>
        <authorList>
            <person name="Lee R.D."/>
            <person name="Jospin G."/>
            <person name="Lang J.M."/>
            <person name="Coil D.A."/>
            <person name="Eisen J.A."/>
        </authorList>
    </citation>
    <scope>NUCLEOTIDE SEQUENCE [LARGE SCALE GENOMIC DNA]</scope>
    <source>
        <strain evidence="10 11">UCD-SED5</strain>
    </source>
</reference>
<sequence>MKKMNTRMFVTVGMLSAISYVLMLFNFPIPPFPKFLMVDFSDVPALIATVTLGPLAGILVELFKNVIDYVMTGSDTGVPIGHAANFIAGVLLILPTYYIYSRFQSKKGLLAGLITGTIVMSISMGILNYFVFLPAYKYFMNFELPAEIIITGIVPFNILKGILVTSVFTLLFIRLQGWLSRQVALNKAA</sequence>
<dbReference type="RefSeq" id="WP_060672306.1">
    <property type="nucleotide sequence ID" value="NZ_JBCNGU010000018.1"/>
</dbReference>
<evidence type="ECO:0000256" key="6">
    <source>
        <dbReference type="ARBA" id="ARBA00022989"/>
    </source>
</evidence>
<dbReference type="OrthoDB" id="9809216at2"/>
<evidence type="ECO:0000256" key="9">
    <source>
        <dbReference type="SAM" id="Phobius"/>
    </source>
</evidence>
<evidence type="ECO:0000256" key="1">
    <source>
        <dbReference type="ARBA" id="ARBA00004651"/>
    </source>
</evidence>
<gene>
    <name evidence="10" type="ORF">AM506_09750</name>
</gene>
<comment type="similarity">
    <text evidence="2 8">Belongs to the prokaryotic riboflavin transporter (P-RFT) (TC 2.A.87) family.</text>
</comment>
<protein>
    <recommendedName>
        <fullName evidence="8">Riboflavin transporter</fullName>
    </recommendedName>
</protein>
<dbReference type="PANTHER" id="PTHR38438">
    <property type="entry name" value="RIBOFLAVIN TRANSPORTER RIBU"/>
    <property type="match status" value="1"/>
</dbReference>
<dbReference type="PIRSF" id="PIRSF037778">
    <property type="entry name" value="UCP037778_transp_RibU"/>
    <property type="match status" value="1"/>
</dbReference>
<feature type="transmembrane region" description="Helical" evidence="9">
    <location>
        <begin position="112"/>
        <end position="136"/>
    </location>
</feature>
<evidence type="ECO:0000313" key="11">
    <source>
        <dbReference type="Proteomes" id="UP000050398"/>
    </source>
</evidence>
<evidence type="ECO:0000256" key="3">
    <source>
        <dbReference type="ARBA" id="ARBA00022448"/>
    </source>
</evidence>
<feature type="transmembrane region" description="Helical" evidence="9">
    <location>
        <begin position="40"/>
        <end position="60"/>
    </location>
</feature>
<feature type="transmembrane region" description="Helical" evidence="9">
    <location>
        <begin position="148"/>
        <end position="173"/>
    </location>
</feature>
<keyword evidence="6 9" id="KW-1133">Transmembrane helix</keyword>
<dbReference type="PANTHER" id="PTHR38438:SF1">
    <property type="entry name" value="RIBOFLAVIN TRANSPORTER RIBU"/>
    <property type="match status" value="1"/>
</dbReference>
<dbReference type="Proteomes" id="UP000050398">
    <property type="component" value="Unassembled WGS sequence"/>
</dbReference>
<name>A0A0N8GGX8_9BACI</name>
<keyword evidence="5 9" id="KW-0812">Transmembrane</keyword>
<dbReference type="eggNOG" id="COG3601">
    <property type="taxonomic scope" value="Bacteria"/>
</dbReference>
<dbReference type="InterPro" id="IPR024529">
    <property type="entry name" value="ECF_trnsprt_substrate-spec"/>
</dbReference>